<dbReference type="Pfam" id="PF13302">
    <property type="entry name" value="Acetyltransf_3"/>
    <property type="match status" value="1"/>
</dbReference>
<dbReference type="PROSITE" id="PS51186">
    <property type="entry name" value="GNAT"/>
    <property type="match status" value="1"/>
</dbReference>
<dbReference type="GO" id="GO:0016747">
    <property type="term" value="F:acyltransferase activity, transferring groups other than amino-acyl groups"/>
    <property type="evidence" value="ECO:0007669"/>
    <property type="project" value="InterPro"/>
</dbReference>
<name>A0A2N5CF62_9BURK</name>
<sequence>MTVQWPAPTARLLLRPWREADRAPFRAMNADPRVMACFPSTLTDAQSDALFDRIVAHHAQHGFGLWAVALKAMSGAATFIGFAGLGIPAWQPPFGPCVEIGWRLAHDQWGHGYATEAARAALAYGFDVLQLDEIVSFTAAINQRSERVMQRLGMHHDAAGDFDHPALPPGHRLERHVLYRLTRDAWAAQP</sequence>
<dbReference type="RefSeq" id="WP_101681419.1">
    <property type="nucleotide sequence ID" value="NZ_PJRP01000003.1"/>
</dbReference>
<feature type="domain" description="N-acetyltransferase" evidence="1">
    <location>
        <begin position="12"/>
        <end position="184"/>
    </location>
</feature>
<dbReference type="Gene3D" id="3.40.630.30">
    <property type="match status" value="1"/>
</dbReference>
<keyword evidence="2" id="KW-0808">Transferase</keyword>
<organism evidence="2 3">
    <name type="scientific">Cupriavidus pauculus</name>
    <dbReference type="NCBI Taxonomy" id="82633"/>
    <lineage>
        <taxon>Bacteria</taxon>
        <taxon>Pseudomonadati</taxon>
        <taxon>Pseudomonadota</taxon>
        <taxon>Betaproteobacteria</taxon>
        <taxon>Burkholderiales</taxon>
        <taxon>Burkholderiaceae</taxon>
        <taxon>Cupriavidus</taxon>
    </lineage>
</organism>
<dbReference type="AlphaFoldDB" id="A0A2N5CF62"/>
<comment type="caution">
    <text evidence="2">The sequence shown here is derived from an EMBL/GenBank/DDBJ whole genome shotgun (WGS) entry which is preliminary data.</text>
</comment>
<proteinExistence type="predicted"/>
<evidence type="ECO:0000313" key="3">
    <source>
        <dbReference type="Proteomes" id="UP000234341"/>
    </source>
</evidence>
<evidence type="ECO:0000313" key="2">
    <source>
        <dbReference type="EMBL" id="PLQ00854.1"/>
    </source>
</evidence>
<dbReference type="InterPro" id="IPR051531">
    <property type="entry name" value="N-acetyltransferase"/>
</dbReference>
<dbReference type="InterPro" id="IPR000182">
    <property type="entry name" value="GNAT_dom"/>
</dbReference>
<gene>
    <name evidence="2" type="ORF">CYJ10_10520</name>
</gene>
<dbReference type="Proteomes" id="UP000234341">
    <property type="component" value="Unassembled WGS sequence"/>
</dbReference>
<dbReference type="PANTHER" id="PTHR43792:SF1">
    <property type="entry name" value="N-ACETYLTRANSFERASE DOMAIN-CONTAINING PROTEIN"/>
    <property type="match status" value="1"/>
</dbReference>
<dbReference type="InterPro" id="IPR016181">
    <property type="entry name" value="Acyl_CoA_acyltransferase"/>
</dbReference>
<dbReference type="EMBL" id="PJRP01000003">
    <property type="protein sequence ID" value="PLQ00854.1"/>
    <property type="molecule type" value="Genomic_DNA"/>
</dbReference>
<evidence type="ECO:0000259" key="1">
    <source>
        <dbReference type="PROSITE" id="PS51186"/>
    </source>
</evidence>
<dbReference type="PANTHER" id="PTHR43792">
    <property type="entry name" value="GNAT FAMILY, PUTATIVE (AFU_ORTHOLOGUE AFUA_3G00765)-RELATED-RELATED"/>
    <property type="match status" value="1"/>
</dbReference>
<accession>A0A2N5CF62</accession>
<protein>
    <submittedName>
        <fullName evidence="2">GNAT family N-acetyltransferase</fullName>
    </submittedName>
</protein>
<reference evidence="2 3" key="1">
    <citation type="submission" date="2017-12" db="EMBL/GenBank/DDBJ databases">
        <title>Genome sequence of the active heterotrophic nitrifier-denitrifier, Cupriavidus pauculus UM1.</title>
        <authorList>
            <person name="Putonti C."/>
            <person name="Castignetti D."/>
        </authorList>
    </citation>
    <scope>NUCLEOTIDE SEQUENCE [LARGE SCALE GENOMIC DNA]</scope>
    <source>
        <strain evidence="2 3">UM1</strain>
    </source>
</reference>
<dbReference type="SUPFAM" id="SSF55729">
    <property type="entry name" value="Acyl-CoA N-acyltransferases (Nat)"/>
    <property type="match status" value="1"/>
</dbReference>
<dbReference type="OrthoDB" id="9801656at2"/>